<sequence length="612" mass="69316">MFTLAEYMIVAGAKNRPPMLDKKMYNSWQSRMLLYLKAKKTGRIMLESIQSGPIVYPTIEKNGQVCDKKYAKLTEQEKLQDDCDVQALNIVLQGLPPDVYALVSHTKGNATSSGEMQLVKQGLLSVITIRAKGIWQGNLGIPDGQAIQTTIPQNTAFQIDNQDAYDSDCDDISSAKRFSWLIFQNKLFGYRFQNPKSEQLDIIQKPVEIEVPKELPKKELSPDNDRLLNHIICQDMMNIIMHVDYVLANVLLVDNQFHICVNSLASRNDCHEMQQDYIDEYNENLMLKAELAKKGQMVENTIFDEVVLRCSRLENRNVNLELKLQHQKETRLDEKDVSIANLRKHIESLKGKNVVEKYVRLNNLNVIAPRMFKLDLAPLAPKLLNNRDAYIDYIKHSREHADTLREIVKHARALRPLDSNLDSTYKIVQRIQEVLVYVKATCPSLTKHSENLVAITPLNKNKKVRWNPIGRTFTIVGNMCPLNRISSTNVVPLKENTSKSVITQNPEVKVYSWRLKVIKTIGSSSKSKIIESKISNNSKPNQSWGSNASNVPSSSLVDFKLSKLFFVNGDSVSPIASASAGVEGHIPPKTAEQKLARKNELKAKKHSYASYS</sequence>
<organism evidence="1 2">
    <name type="scientific">Tanacetum coccineum</name>
    <dbReference type="NCBI Taxonomy" id="301880"/>
    <lineage>
        <taxon>Eukaryota</taxon>
        <taxon>Viridiplantae</taxon>
        <taxon>Streptophyta</taxon>
        <taxon>Embryophyta</taxon>
        <taxon>Tracheophyta</taxon>
        <taxon>Spermatophyta</taxon>
        <taxon>Magnoliopsida</taxon>
        <taxon>eudicotyledons</taxon>
        <taxon>Gunneridae</taxon>
        <taxon>Pentapetalae</taxon>
        <taxon>asterids</taxon>
        <taxon>campanulids</taxon>
        <taxon>Asterales</taxon>
        <taxon>Asteraceae</taxon>
        <taxon>Asteroideae</taxon>
        <taxon>Anthemideae</taxon>
        <taxon>Anthemidinae</taxon>
        <taxon>Tanacetum</taxon>
    </lineage>
</organism>
<evidence type="ECO:0000313" key="2">
    <source>
        <dbReference type="Proteomes" id="UP001151760"/>
    </source>
</evidence>
<comment type="caution">
    <text evidence="1">The sequence shown here is derived from an EMBL/GenBank/DDBJ whole genome shotgun (WGS) entry which is preliminary data.</text>
</comment>
<accession>A0ABQ5EYX0</accession>
<dbReference type="Proteomes" id="UP001151760">
    <property type="component" value="Unassembled WGS sequence"/>
</dbReference>
<reference evidence="1" key="1">
    <citation type="journal article" date="2022" name="Int. J. Mol. Sci.">
        <title>Draft Genome of Tanacetum Coccineum: Genomic Comparison of Closely Related Tanacetum-Family Plants.</title>
        <authorList>
            <person name="Yamashiro T."/>
            <person name="Shiraishi A."/>
            <person name="Nakayama K."/>
            <person name="Satake H."/>
        </authorList>
    </citation>
    <scope>NUCLEOTIDE SEQUENCE</scope>
</reference>
<protein>
    <recommendedName>
        <fullName evidence="3">Integrase, catalytic region, zinc finger, CCHC-type, peptidase aspartic, catalytic</fullName>
    </recommendedName>
</protein>
<gene>
    <name evidence="1" type="ORF">Tco_0991204</name>
</gene>
<proteinExistence type="predicted"/>
<evidence type="ECO:0008006" key="3">
    <source>
        <dbReference type="Google" id="ProtNLM"/>
    </source>
</evidence>
<evidence type="ECO:0000313" key="1">
    <source>
        <dbReference type="EMBL" id="GJT56150.1"/>
    </source>
</evidence>
<name>A0ABQ5EYX0_9ASTR</name>
<reference evidence="1" key="2">
    <citation type="submission" date="2022-01" db="EMBL/GenBank/DDBJ databases">
        <authorList>
            <person name="Yamashiro T."/>
            <person name="Shiraishi A."/>
            <person name="Satake H."/>
            <person name="Nakayama K."/>
        </authorList>
    </citation>
    <scope>NUCLEOTIDE SEQUENCE</scope>
</reference>
<keyword evidence="2" id="KW-1185">Reference proteome</keyword>
<dbReference type="EMBL" id="BQNB010016819">
    <property type="protein sequence ID" value="GJT56150.1"/>
    <property type="molecule type" value="Genomic_DNA"/>
</dbReference>